<reference evidence="3" key="2">
    <citation type="submission" date="2022-01" db="EMBL/GenBank/DDBJ databases">
        <authorList>
            <person name="Yamashiro T."/>
            <person name="Shiraishi A."/>
            <person name="Satake H."/>
            <person name="Nakayama K."/>
        </authorList>
    </citation>
    <scope>NUCLEOTIDE SEQUENCE</scope>
</reference>
<sequence>MRSGKYQNGNSKKRVTKREGGVTGFFSASSERTVCCEKERKARTLLQWLVPKDHLRRFQWSWMIQRDIGSHQEQDLVSKNSFTIGALGDGVSDEDEINKFLRSHSPAWDYVQKTSSSSLQSEYCGFFFTSKAKPLPAKNKPSQRQAVQFLIPLLIQSNTNCYSWQTPRVDENALAFDKRKVKCFNCHNTGHFARECKFKGSKEGSRQETDEELNSSSNGFTVNMRVLGYEEEMDRGIFVLKETDAGYYDIPLYTRFKQVEYRGVPHPLSGDYTPREQEDIDDSLYEYENMTSTSISLGLLCLNCSTFTSTCPSIDMLGSKELFLIISVH</sequence>
<dbReference type="SUPFAM" id="SSF57756">
    <property type="entry name" value="Retrovirus zinc finger-like domains"/>
    <property type="match status" value="1"/>
</dbReference>
<dbReference type="EMBL" id="BQNB010016535">
    <property type="protein sequence ID" value="GJT52864.1"/>
    <property type="molecule type" value="Genomic_DNA"/>
</dbReference>
<reference evidence="3" key="1">
    <citation type="journal article" date="2022" name="Int. J. Mol. Sci.">
        <title>Draft Genome of Tanacetum Coccineum: Genomic Comparison of Closely Related Tanacetum-Family Plants.</title>
        <authorList>
            <person name="Yamashiro T."/>
            <person name="Shiraishi A."/>
            <person name="Nakayama K."/>
            <person name="Satake H."/>
        </authorList>
    </citation>
    <scope>NUCLEOTIDE SEQUENCE</scope>
</reference>
<dbReference type="PROSITE" id="PS50158">
    <property type="entry name" value="ZF_CCHC"/>
    <property type="match status" value="1"/>
</dbReference>
<evidence type="ECO:0000259" key="2">
    <source>
        <dbReference type="PROSITE" id="PS50158"/>
    </source>
</evidence>
<evidence type="ECO:0000313" key="3">
    <source>
        <dbReference type="EMBL" id="GJT52864.1"/>
    </source>
</evidence>
<accession>A0ABQ5EPI3</accession>
<protein>
    <submittedName>
        <fullName evidence="3">Ribonuclease H-like domain-containing protein</fullName>
    </submittedName>
</protein>
<dbReference type="InterPro" id="IPR001878">
    <property type="entry name" value="Znf_CCHC"/>
</dbReference>
<evidence type="ECO:0000256" key="1">
    <source>
        <dbReference type="PROSITE-ProRule" id="PRU00047"/>
    </source>
</evidence>
<dbReference type="Pfam" id="PF00098">
    <property type="entry name" value="zf-CCHC"/>
    <property type="match status" value="1"/>
</dbReference>
<name>A0ABQ5EPI3_9ASTR</name>
<dbReference type="Proteomes" id="UP001151760">
    <property type="component" value="Unassembled WGS sequence"/>
</dbReference>
<organism evidence="3 4">
    <name type="scientific">Tanacetum coccineum</name>
    <dbReference type="NCBI Taxonomy" id="301880"/>
    <lineage>
        <taxon>Eukaryota</taxon>
        <taxon>Viridiplantae</taxon>
        <taxon>Streptophyta</taxon>
        <taxon>Embryophyta</taxon>
        <taxon>Tracheophyta</taxon>
        <taxon>Spermatophyta</taxon>
        <taxon>Magnoliopsida</taxon>
        <taxon>eudicotyledons</taxon>
        <taxon>Gunneridae</taxon>
        <taxon>Pentapetalae</taxon>
        <taxon>asterids</taxon>
        <taxon>campanulids</taxon>
        <taxon>Asterales</taxon>
        <taxon>Asteraceae</taxon>
        <taxon>Asteroideae</taxon>
        <taxon>Anthemideae</taxon>
        <taxon>Anthemidinae</taxon>
        <taxon>Tanacetum</taxon>
    </lineage>
</organism>
<evidence type="ECO:0000313" key="4">
    <source>
        <dbReference type="Proteomes" id="UP001151760"/>
    </source>
</evidence>
<keyword evidence="1" id="KW-0862">Zinc</keyword>
<comment type="caution">
    <text evidence="3">The sequence shown here is derived from an EMBL/GenBank/DDBJ whole genome shotgun (WGS) entry which is preliminary data.</text>
</comment>
<dbReference type="Gene3D" id="4.10.60.10">
    <property type="entry name" value="Zinc finger, CCHC-type"/>
    <property type="match status" value="1"/>
</dbReference>
<proteinExistence type="predicted"/>
<keyword evidence="4" id="KW-1185">Reference proteome</keyword>
<keyword evidence="1" id="KW-0479">Metal-binding</keyword>
<feature type="domain" description="CCHC-type" evidence="2">
    <location>
        <begin position="182"/>
        <end position="197"/>
    </location>
</feature>
<dbReference type="InterPro" id="IPR036875">
    <property type="entry name" value="Znf_CCHC_sf"/>
</dbReference>
<dbReference type="SMART" id="SM00343">
    <property type="entry name" value="ZnF_C2HC"/>
    <property type="match status" value="1"/>
</dbReference>
<keyword evidence="1" id="KW-0863">Zinc-finger</keyword>
<gene>
    <name evidence="3" type="ORF">Tco_0979021</name>
</gene>